<name>A0A420YGL3_9PEZI</name>
<dbReference type="Pfam" id="PF00170">
    <property type="entry name" value="bZIP_1"/>
    <property type="match status" value="1"/>
</dbReference>
<feature type="compositionally biased region" description="Polar residues" evidence="1">
    <location>
        <begin position="142"/>
        <end position="161"/>
    </location>
</feature>
<evidence type="ECO:0000256" key="1">
    <source>
        <dbReference type="SAM" id="MobiDB-lite"/>
    </source>
</evidence>
<reference evidence="3 4" key="1">
    <citation type="submission" date="2018-08" db="EMBL/GenBank/DDBJ databases">
        <title>Draft genome of the lignicolous fungus Coniochaeta pulveracea.</title>
        <authorList>
            <person name="Borstlap C.J."/>
            <person name="De Witt R.N."/>
            <person name="Botha A."/>
            <person name="Volschenk H."/>
        </authorList>
    </citation>
    <scope>NUCLEOTIDE SEQUENCE [LARGE SCALE GENOMIC DNA]</scope>
    <source>
        <strain evidence="3 4">CAB683</strain>
    </source>
</reference>
<proteinExistence type="predicted"/>
<feature type="region of interest" description="Disordered" evidence="1">
    <location>
        <begin position="381"/>
        <end position="415"/>
    </location>
</feature>
<feature type="region of interest" description="Disordered" evidence="1">
    <location>
        <begin position="200"/>
        <end position="244"/>
    </location>
</feature>
<evidence type="ECO:0000259" key="2">
    <source>
        <dbReference type="PROSITE" id="PS50217"/>
    </source>
</evidence>
<dbReference type="InterPro" id="IPR004827">
    <property type="entry name" value="bZIP"/>
</dbReference>
<dbReference type="CDD" id="cd14810">
    <property type="entry name" value="bZIP_u1"/>
    <property type="match status" value="1"/>
</dbReference>
<comment type="caution">
    <text evidence="3">The sequence shown here is derived from an EMBL/GenBank/DDBJ whole genome shotgun (WGS) entry which is preliminary data.</text>
</comment>
<feature type="domain" description="BZIP" evidence="2">
    <location>
        <begin position="307"/>
        <end position="353"/>
    </location>
</feature>
<dbReference type="PROSITE" id="PS50217">
    <property type="entry name" value="BZIP"/>
    <property type="match status" value="1"/>
</dbReference>
<dbReference type="AlphaFoldDB" id="A0A420YGL3"/>
<gene>
    <name evidence="3" type="ORF">DL546_008020</name>
</gene>
<dbReference type="STRING" id="177199.A0A420YGL3"/>
<dbReference type="Gene3D" id="1.20.5.170">
    <property type="match status" value="1"/>
</dbReference>
<feature type="compositionally biased region" description="Low complexity" evidence="1">
    <location>
        <begin position="381"/>
        <end position="414"/>
    </location>
</feature>
<dbReference type="InterPro" id="IPR046347">
    <property type="entry name" value="bZIP_sf"/>
</dbReference>
<keyword evidence="4" id="KW-1185">Reference proteome</keyword>
<protein>
    <recommendedName>
        <fullName evidence="2">BZIP domain-containing protein</fullName>
    </recommendedName>
</protein>
<accession>A0A420YGL3</accession>
<evidence type="ECO:0000313" key="4">
    <source>
        <dbReference type="Proteomes" id="UP000275385"/>
    </source>
</evidence>
<dbReference type="GO" id="GO:0003700">
    <property type="term" value="F:DNA-binding transcription factor activity"/>
    <property type="evidence" value="ECO:0007669"/>
    <property type="project" value="InterPro"/>
</dbReference>
<dbReference type="OrthoDB" id="5571888at2759"/>
<organism evidence="3 4">
    <name type="scientific">Coniochaeta pulveracea</name>
    <dbReference type="NCBI Taxonomy" id="177199"/>
    <lineage>
        <taxon>Eukaryota</taxon>
        <taxon>Fungi</taxon>
        <taxon>Dikarya</taxon>
        <taxon>Ascomycota</taxon>
        <taxon>Pezizomycotina</taxon>
        <taxon>Sordariomycetes</taxon>
        <taxon>Sordariomycetidae</taxon>
        <taxon>Coniochaetales</taxon>
        <taxon>Coniochaetaceae</taxon>
        <taxon>Coniochaeta</taxon>
    </lineage>
</organism>
<dbReference type="SUPFAM" id="SSF57959">
    <property type="entry name" value="Leucine zipper domain"/>
    <property type="match status" value="1"/>
</dbReference>
<dbReference type="SMART" id="SM00338">
    <property type="entry name" value="BRLZ"/>
    <property type="match status" value="1"/>
</dbReference>
<feature type="region of interest" description="Disordered" evidence="1">
    <location>
        <begin position="141"/>
        <end position="161"/>
    </location>
</feature>
<evidence type="ECO:0000313" key="3">
    <source>
        <dbReference type="EMBL" id="RKU47010.1"/>
    </source>
</evidence>
<dbReference type="PANTHER" id="PTHR37616:SF2">
    <property type="entry name" value="BZIP DOMAIN-CONTAINING PROTEIN"/>
    <property type="match status" value="1"/>
</dbReference>
<feature type="compositionally biased region" description="Polar residues" evidence="1">
    <location>
        <begin position="200"/>
        <end position="213"/>
    </location>
</feature>
<feature type="compositionally biased region" description="Low complexity" evidence="1">
    <location>
        <begin position="214"/>
        <end position="232"/>
    </location>
</feature>
<sequence length="587" mass="65544">MSFPSDDFGLASNSLDDWSLLINTDLLNVENEAAHAPGFVIKQEAPSFNEPVKTQSSLLLPRQQMRGPTHNYSEYRQATSIVVDPLALQTTLQATQNTGYNFYDPIDTSMVDQDANIFNNNTTVPSYNDNLSVSPLLPQLGDSPQATSANNSFASEPNTPLVQNNSQIRCYPGIHTQQAARYQSIEQRAQQVQEEQRWMQRQQSQELFSQPSQAARSQMMASPPAPSLPASQNINTSTPAAAKDPLRERVINQVLTDLRNAASLPPAPVASDDLDRLRKEAKEEEDDMDPDAKLLNSEEGKKLPAMKRRQLRNKVSARAFRSRRKDYIAGLEDENNRIKAENAMLRNENAVLQSFVKDMLHRVPAFTAYLNSHVREATAQLQANQQQNQSTQLSQLNLPQQQQQPQAQQQQTAAMQEFDTTDYGLQFDFNSGLSASSNSSNRSSFDQNINLVHAPEMDFSAVMNTKTDMPEPLDLGVLSGKTTNVVGSLEDFDADEQKMELPSIEHVPVAVEEEPVVEDNVDTATDEEFENDPAFALYRQDDTLSIPESAVDLTEPEEVSEGLTMEEFQRHVACLEGVCERLTRMTM</sequence>
<dbReference type="EMBL" id="QVQW01000011">
    <property type="protein sequence ID" value="RKU47010.1"/>
    <property type="molecule type" value="Genomic_DNA"/>
</dbReference>
<dbReference type="Proteomes" id="UP000275385">
    <property type="component" value="Unassembled WGS sequence"/>
</dbReference>
<dbReference type="PANTHER" id="PTHR37616">
    <property type="entry name" value="BZIP TRANSCRIPTION FACTOR 60-LIKE"/>
    <property type="match status" value="1"/>
</dbReference>